<dbReference type="GO" id="GO:1990316">
    <property type="term" value="C:Atg1/ULK1 kinase complex"/>
    <property type="evidence" value="ECO:0007669"/>
    <property type="project" value="InterPro"/>
</dbReference>
<evidence type="ECO:0000256" key="1">
    <source>
        <dbReference type="ARBA" id="ARBA00004329"/>
    </source>
</evidence>
<evidence type="ECO:0000256" key="7">
    <source>
        <dbReference type="RuleBase" id="RU361214"/>
    </source>
</evidence>
<dbReference type="InterPro" id="IPR040182">
    <property type="entry name" value="ATG13"/>
</dbReference>
<dbReference type="Proteomes" id="UP000008144">
    <property type="component" value="Chromosome 1"/>
</dbReference>
<dbReference type="Gene3D" id="3.30.900.10">
    <property type="entry name" value="HORMA domain"/>
    <property type="match status" value="1"/>
</dbReference>
<accession>F6RF40</accession>
<evidence type="ECO:0000256" key="6">
    <source>
        <dbReference type="ARBA" id="ARBA00023006"/>
    </source>
</evidence>
<dbReference type="AlphaFoldDB" id="F6RF40"/>
<evidence type="ECO:0000256" key="5">
    <source>
        <dbReference type="ARBA" id="ARBA00022490"/>
    </source>
</evidence>
<dbReference type="FunFam" id="3.30.900.10:FF:000001">
    <property type="entry name" value="Autophagy-related protein 13"/>
    <property type="match status" value="1"/>
</dbReference>
<keyword evidence="10" id="KW-1185">Reference proteome</keyword>
<dbReference type="Pfam" id="PF10033">
    <property type="entry name" value="ATG13"/>
    <property type="match status" value="1"/>
</dbReference>
<dbReference type="GO" id="GO:0005829">
    <property type="term" value="C:cytosol"/>
    <property type="evidence" value="ECO:0007669"/>
    <property type="project" value="UniProtKB-SubCell"/>
</dbReference>
<dbReference type="EMBL" id="EAAA01000081">
    <property type="status" value="NOT_ANNOTATED_CDS"/>
    <property type="molecule type" value="Genomic_DNA"/>
</dbReference>
<dbReference type="InterPro" id="IPR036570">
    <property type="entry name" value="HORMA_dom_sf"/>
</dbReference>
<dbReference type="STRING" id="7719.ENSCINP00000025151"/>
<dbReference type="GO" id="GO:0000407">
    <property type="term" value="C:phagophore assembly site"/>
    <property type="evidence" value="ECO:0007669"/>
    <property type="project" value="UniProtKB-SubCell"/>
</dbReference>
<evidence type="ECO:0000256" key="2">
    <source>
        <dbReference type="ARBA" id="ARBA00004514"/>
    </source>
</evidence>
<protein>
    <recommendedName>
        <fullName evidence="4 7">Autophagy-related protein 13</fullName>
    </recommendedName>
</protein>
<keyword evidence="5" id="KW-0963">Cytoplasm</keyword>
<sequence length="254" mass="28191">MSSSNLSTQDKRDLDKFIKFLSLKSTQIIVQSRLGRKVSTKSVASPTGAEWFNLAVKDYPEIQKEAKAALNNGNPSVEQSLVVEISLRTSDADLLVLEVWSLSVTNRLEDVRVHHTIYNRMSLLLKSLLCVTRLTPAYKLSRNQGSEYVICYRVYMGQISQTGLGEGFQTLRVGSLGTPLGTITMSAAYRTNQNLHVSTKGLTPKIESVMPVKNDYFGNTARPHISSPARPCYTLKSRIRTMSETSETAIPSVE</sequence>
<name>F6RF40_CIOIN</name>
<dbReference type="GO" id="GO:0042127">
    <property type="term" value="P:regulation of cell population proliferation"/>
    <property type="evidence" value="ECO:0007669"/>
    <property type="project" value="UniProtKB-ARBA"/>
</dbReference>
<keyword evidence="6 7" id="KW-0072">Autophagy</keyword>
<evidence type="ECO:0000313" key="10">
    <source>
        <dbReference type="Proteomes" id="UP000008144"/>
    </source>
</evidence>
<feature type="domain" description="Autophagy-related protein 13 N-terminal" evidence="8">
    <location>
        <begin position="95"/>
        <end position="193"/>
    </location>
</feature>
<evidence type="ECO:0000259" key="8">
    <source>
        <dbReference type="Pfam" id="PF10033"/>
    </source>
</evidence>
<dbReference type="PANTHER" id="PTHR13430">
    <property type="match status" value="1"/>
</dbReference>
<reference evidence="10" key="1">
    <citation type="journal article" date="2002" name="Science">
        <title>The draft genome of Ciona intestinalis: insights into chordate and vertebrate origins.</title>
        <authorList>
            <person name="Dehal P."/>
            <person name="Satou Y."/>
            <person name="Campbell R.K."/>
            <person name="Chapman J."/>
            <person name="Degnan B."/>
            <person name="De Tomaso A."/>
            <person name="Davidson B."/>
            <person name="Di Gregorio A."/>
            <person name="Gelpke M."/>
            <person name="Goodstein D.M."/>
            <person name="Harafuji N."/>
            <person name="Hastings K.E."/>
            <person name="Ho I."/>
            <person name="Hotta K."/>
            <person name="Huang W."/>
            <person name="Kawashima T."/>
            <person name="Lemaire P."/>
            <person name="Martinez D."/>
            <person name="Meinertzhagen I.A."/>
            <person name="Necula S."/>
            <person name="Nonaka M."/>
            <person name="Putnam N."/>
            <person name="Rash S."/>
            <person name="Saiga H."/>
            <person name="Satake M."/>
            <person name="Terry A."/>
            <person name="Yamada L."/>
            <person name="Wang H.G."/>
            <person name="Awazu S."/>
            <person name="Azumi K."/>
            <person name="Boore J."/>
            <person name="Branno M."/>
            <person name="Chin-Bow S."/>
            <person name="DeSantis R."/>
            <person name="Doyle S."/>
            <person name="Francino P."/>
            <person name="Keys D.N."/>
            <person name="Haga S."/>
            <person name="Hayashi H."/>
            <person name="Hino K."/>
            <person name="Imai K.S."/>
            <person name="Inaba K."/>
            <person name="Kano S."/>
            <person name="Kobayashi K."/>
            <person name="Kobayashi M."/>
            <person name="Lee B.I."/>
            <person name="Makabe K.W."/>
            <person name="Manohar C."/>
            <person name="Matassi G."/>
            <person name="Medina M."/>
            <person name="Mochizuki Y."/>
            <person name="Mount S."/>
            <person name="Morishita T."/>
            <person name="Miura S."/>
            <person name="Nakayama A."/>
            <person name="Nishizaka S."/>
            <person name="Nomoto H."/>
            <person name="Ohta F."/>
            <person name="Oishi K."/>
            <person name="Rigoutsos I."/>
            <person name="Sano M."/>
            <person name="Sasaki A."/>
            <person name="Sasakura Y."/>
            <person name="Shoguchi E."/>
            <person name="Shin-i T."/>
            <person name="Spagnuolo A."/>
            <person name="Stainier D."/>
            <person name="Suzuki M.M."/>
            <person name="Tassy O."/>
            <person name="Takatori N."/>
            <person name="Tokuoka M."/>
            <person name="Yagi K."/>
            <person name="Yoshizaki F."/>
            <person name="Wada S."/>
            <person name="Zhang C."/>
            <person name="Hyatt P.D."/>
            <person name="Larimer F."/>
            <person name="Detter C."/>
            <person name="Doggett N."/>
            <person name="Glavina T."/>
            <person name="Hawkins T."/>
            <person name="Richardson P."/>
            <person name="Lucas S."/>
            <person name="Kohara Y."/>
            <person name="Levine M."/>
            <person name="Satoh N."/>
            <person name="Rokhsar D.S."/>
        </authorList>
    </citation>
    <scope>NUCLEOTIDE SEQUENCE [LARGE SCALE GENOMIC DNA]</scope>
</reference>
<comment type="subcellular location">
    <subcellularLocation>
        <location evidence="2">Cytoplasm</location>
        <location evidence="2">Cytosol</location>
    </subcellularLocation>
    <subcellularLocation>
        <location evidence="1">Preautophagosomal structure</location>
    </subcellularLocation>
</comment>
<reference evidence="9" key="3">
    <citation type="submission" date="2025-08" db="UniProtKB">
        <authorList>
            <consortium name="Ensembl"/>
        </authorList>
    </citation>
    <scope>IDENTIFICATION</scope>
</reference>
<dbReference type="Ensembl" id="ENSCINT00000025397.2">
    <property type="protein sequence ID" value="ENSCINP00000025151.2"/>
    <property type="gene ID" value="ENSCING00000013778.2"/>
</dbReference>
<reference evidence="9" key="4">
    <citation type="submission" date="2025-09" db="UniProtKB">
        <authorList>
            <consortium name="Ensembl"/>
        </authorList>
    </citation>
    <scope>IDENTIFICATION</scope>
</reference>
<dbReference type="GeneTree" id="ENSGT00390000007055"/>
<dbReference type="OMA" id="ICYRVYM"/>
<dbReference type="GO" id="GO:0010506">
    <property type="term" value="P:regulation of autophagy"/>
    <property type="evidence" value="ECO:0007669"/>
    <property type="project" value="UniProtKB-ARBA"/>
</dbReference>
<organism evidence="9 10">
    <name type="scientific">Ciona intestinalis</name>
    <name type="common">Transparent sea squirt</name>
    <name type="synonym">Ascidia intestinalis</name>
    <dbReference type="NCBI Taxonomy" id="7719"/>
    <lineage>
        <taxon>Eukaryota</taxon>
        <taxon>Metazoa</taxon>
        <taxon>Chordata</taxon>
        <taxon>Tunicata</taxon>
        <taxon>Ascidiacea</taxon>
        <taxon>Phlebobranchia</taxon>
        <taxon>Cionidae</taxon>
        <taxon>Ciona</taxon>
    </lineage>
</organism>
<dbReference type="InterPro" id="IPR018731">
    <property type="entry name" value="Atg13_N"/>
</dbReference>
<evidence type="ECO:0000313" key="9">
    <source>
        <dbReference type="Ensembl" id="ENSCINP00000025151.2"/>
    </source>
</evidence>
<evidence type="ECO:0000256" key="3">
    <source>
        <dbReference type="ARBA" id="ARBA00007341"/>
    </source>
</evidence>
<dbReference type="PANTHER" id="PTHR13430:SF4">
    <property type="entry name" value="AUTOPHAGY-RELATED PROTEIN 13"/>
    <property type="match status" value="1"/>
</dbReference>
<reference evidence="9" key="2">
    <citation type="journal article" date="2008" name="Genome Biol.">
        <title>Improved genome assembly and evidence-based global gene model set for the chordate Ciona intestinalis: new insight into intron and operon populations.</title>
        <authorList>
            <person name="Satou Y."/>
            <person name="Mineta K."/>
            <person name="Ogasawara M."/>
            <person name="Sasakura Y."/>
            <person name="Shoguchi E."/>
            <person name="Ueno K."/>
            <person name="Yamada L."/>
            <person name="Matsumoto J."/>
            <person name="Wasserscheid J."/>
            <person name="Dewar K."/>
            <person name="Wiley G.B."/>
            <person name="Macmil S.L."/>
            <person name="Roe B.A."/>
            <person name="Zeller R.W."/>
            <person name="Hastings K.E."/>
            <person name="Lemaire P."/>
            <person name="Lindquist E."/>
            <person name="Endo T."/>
            <person name="Hotta K."/>
            <person name="Inaba K."/>
        </authorList>
    </citation>
    <scope>NUCLEOTIDE SEQUENCE [LARGE SCALE GENOMIC DNA]</scope>
    <source>
        <strain evidence="9">wild type</strain>
    </source>
</reference>
<dbReference type="GO" id="GO:0000045">
    <property type="term" value="P:autophagosome assembly"/>
    <property type="evidence" value="ECO:0007669"/>
    <property type="project" value="InterPro"/>
</dbReference>
<evidence type="ECO:0000256" key="4">
    <source>
        <dbReference type="ARBA" id="ARBA00013801"/>
    </source>
</evidence>
<comment type="similarity">
    <text evidence="3 7">Belongs to the ATG13 family. Metazoan subfamily.</text>
</comment>
<dbReference type="InParanoid" id="F6RF40"/>
<dbReference type="HOGENOM" id="CLU_105578_0_0_1"/>
<proteinExistence type="inferred from homology"/>